<evidence type="ECO:0000256" key="1">
    <source>
        <dbReference type="ARBA" id="ARBA00022737"/>
    </source>
</evidence>
<keyword evidence="2" id="KW-0040">ANK repeat</keyword>
<dbReference type="PANTHER" id="PTHR24153:SF8">
    <property type="entry name" value="FORKED, ISOFORM F"/>
    <property type="match status" value="1"/>
</dbReference>
<dbReference type="InterPro" id="IPR052420">
    <property type="entry name" value="Espin/Espin-like"/>
</dbReference>
<dbReference type="GO" id="GO:0051017">
    <property type="term" value="P:actin filament bundle assembly"/>
    <property type="evidence" value="ECO:0007669"/>
    <property type="project" value="TreeGrafter"/>
</dbReference>
<feature type="region of interest" description="Disordered" evidence="3">
    <location>
        <begin position="415"/>
        <end position="482"/>
    </location>
</feature>
<keyword evidence="1" id="KW-0677">Repeat</keyword>
<dbReference type="GO" id="GO:0051015">
    <property type="term" value="F:actin filament binding"/>
    <property type="evidence" value="ECO:0007669"/>
    <property type="project" value="TreeGrafter"/>
</dbReference>
<feature type="compositionally biased region" description="Low complexity" evidence="3">
    <location>
        <begin position="450"/>
        <end position="466"/>
    </location>
</feature>
<evidence type="ECO:0000256" key="2">
    <source>
        <dbReference type="ARBA" id="ARBA00023043"/>
    </source>
</evidence>
<protein>
    <submittedName>
        <fullName evidence="4">Uncharacterized protein</fullName>
    </submittedName>
</protein>
<dbReference type="EMBL" id="HBIO01009356">
    <property type="protein sequence ID" value="CAE0462352.1"/>
    <property type="molecule type" value="Transcribed_RNA"/>
</dbReference>
<name>A0A7S3Q0Y5_9STRA</name>
<dbReference type="SUPFAM" id="SSF48403">
    <property type="entry name" value="Ankyrin repeat"/>
    <property type="match status" value="1"/>
</dbReference>
<dbReference type="SMART" id="SM00248">
    <property type="entry name" value="ANK"/>
    <property type="match status" value="3"/>
</dbReference>
<dbReference type="PANTHER" id="PTHR24153">
    <property type="entry name" value="ESPIN"/>
    <property type="match status" value="1"/>
</dbReference>
<dbReference type="Pfam" id="PF12796">
    <property type="entry name" value="Ank_2"/>
    <property type="match status" value="1"/>
</dbReference>
<gene>
    <name evidence="4" type="ORF">CDEB00056_LOCUS7193</name>
</gene>
<dbReference type="InterPro" id="IPR036770">
    <property type="entry name" value="Ankyrin_rpt-contain_sf"/>
</dbReference>
<reference evidence="4" key="1">
    <citation type="submission" date="2021-01" db="EMBL/GenBank/DDBJ databases">
        <authorList>
            <person name="Corre E."/>
            <person name="Pelletier E."/>
            <person name="Niang G."/>
            <person name="Scheremetjew M."/>
            <person name="Finn R."/>
            <person name="Kale V."/>
            <person name="Holt S."/>
            <person name="Cochrane G."/>
            <person name="Meng A."/>
            <person name="Brown T."/>
            <person name="Cohen L."/>
        </authorList>
    </citation>
    <scope>NUCLEOTIDE SEQUENCE</scope>
    <source>
        <strain evidence="4">MM31A-1</strain>
    </source>
</reference>
<dbReference type="GO" id="GO:0005737">
    <property type="term" value="C:cytoplasm"/>
    <property type="evidence" value="ECO:0007669"/>
    <property type="project" value="TreeGrafter"/>
</dbReference>
<accession>A0A7S3Q0Y5</accession>
<feature type="compositionally biased region" description="Polar residues" evidence="3">
    <location>
        <begin position="416"/>
        <end position="429"/>
    </location>
</feature>
<evidence type="ECO:0000256" key="3">
    <source>
        <dbReference type="SAM" id="MobiDB-lite"/>
    </source>
</evidence>
<dbReference type="Gene3D" id="1.25.40.20">
    <property type="entry name" value="Ankyrin repeat-containing domain"/>
    <property type="match status" value="1"/>
</dbReference>
<organism evidence="4">
    <name type="scientific">Chaetoceros debilis</name>
    <dbReference type="NCBI Taxonomy" id="122233"/>
    <lineage>
        <taxon>Eukaryota</taxon>
        <taxon>Sar</taxon>
        <taxon>Stramenopiles</taxon>
        <taxon>Ochrophyta</taxon>
        <taxon>Bacillariophyta</taxon>
        <taxon>Coscinodiscophyceae</taxon>
        <taxon>Chaetocerotophycidae</taxon>
        <taxon>Chaetocerotales</taxon>
        <taxon>Chaetocerotaceae</taxon>
        <taxon>Chaetoceros</taxon>
    </lineage>
</organism>
<dbReference type="InterPro" id="IPR002110">
    <property type="entry name" value="Ankyrin_rpt"/>
</dbReference>
<sequence length="488" mass="52499">MVAGSTRDGTSTHIMNMNRSRSTASTFSTFLNPFKRKLGLKKSGRGTNALFRAISAENWELVISVCDSKPYKAEKWHNAVGFFDAHRNSKILPLHQACIFHPTQLAVRHIIQAYPNALQSTESGYGRVPLHIACHSNASYDCIHELAVNYPAASCERDVIGRVPLHYALSNGASVEIVEELLKAAHEFVGPNGHGKRQVCSVADFNGWLPLHVACFMGASAKVLSMLVKACPGAVESITKKNSTAMSLLKGISLSPQKKKVLEAILLRPSENASNNNESKPSVKYAARISPARTDIDKVVRMSDETCSKGVTLEIDEDETSSLSSMEGTLATVRTGSKRTLTTLTANRQLQFGGDKTRLSPPPDAAMKMNNNGGNGYKYAQAAGASGMMPSRLPTHDAYGNGDGVPALSYVPLSLQRGSTDPTHPSNNHSHSESGPDVSARRNTMTRLKSISSVASRSASRTSSQSGPAGEQEPDPVFQQITDTAVFC</sequence>
<evidence type="ECO:0000313" key="4">
    <source>
        <dbReference type="EMBL" id="CAE0462352.1"/>
    </source>
</evidence>
<proteinExistence type="predicted"/>
<dbReference type="AlphaFoldDB" id="A0A7S3Q0Y5"/>